<keyword evidence="1" id="KW-0472">Membrane</keyword>
<organism evidence="2 3">
    <name type="scientific">Daphnia magna</name>
    <dbReference type="NCBI Taxonomy" id="35525"/>
    <lineage>
        <taxon>Eukaryota</taxon>
        <taxon>Metazoa</taxon>
        <taxon>Ecdysozoa</taxon>
        <taxon>Arthropoda</taxon>
        <taxon>Crustacea</taxon>
        <taxon>Branchiopoda</taxon>
        <taxon>Diplostraca</taxon>
        <taxon>Cladocera</taxon>
        <taxon>Anomopoda</taxon>
        <taxon>Daphniidae</taxon>
        <taxon>Daphnia</taxon>
    </lineage>
</organism>
<name>A0ABR0A7G1_9CRUS</name>
<comment type="caution">
    <text evidence="2">The sequence shown here is derived from an EMBL/GenBank/DDBJ whole genome shotgun (WGS) entry which is preliminary data.</text>
</comment>
<keyword evidence="1" id="KW-1133">Transmembrane helix</keyword>
<sequence length="64" mass="7103">MRAGRIPPDSAHRYPTPRSVLLFGMTLPNSVLFIARMHHVDMVLMGLPVSIHSIFHPSLLAAQT</sequence>
<evidence type="ECO:0000313" key="3">
    <source>
        <dbReference type="Proteomes" id="UP001234178"/>
    </source>
</evidence>
<dbReference type="Proteomes" id="UP001234178">
    <property type="component" value="Unassembled WGS sequence"/>
</dbReference>
<evidence type="ECO:0000256" key="1">
    <source>
        <dbReference type="SAM" id="Phobius"/>
    </source>
</evidence>
<accession>A0ABR0A7G1</accession>
<keyword evidence="1" id="KW-0812">Transmembrane</keyword>
<protein>
    <submittedName>
        <fullName evidence="2">Uncharacterized protein</fullName>
    </submittedName>
</protein>
<feature type="transmembrane region" description="Helical" evidence="1">
    <location>
        <begin position="20"/>
        <end position="38"/>
    </location>
</feature>
<reference evidence="2 3" key="1">
    <citation type="journal article" date="2023" name="Nucleic Acids Res.">
        <title>The hologenome of Daphnia magna reveals possible DNA methylation and microbiome-mediated evolution of the host genome.</title>
        <authorList>
            <person name="Chaturvedi A."/>
            <person name="Li X."/>
            <person name="Dhandapani V."/>
            <person name="Marshall H."/>
            <person name="Kissane S."/>
            <person name="Cuenca-Cambronero M."/>
            <person name="Asole G."/>
            <person name="Calvet F."/>
            <person name="Ruiz-Romero M."/>
            <person name="Marangio P."/>
            <person name="Guigo R."/>
            <person name="Rago D."/>
            <person name="Mirbahai L."/>
            <person name="Eastwood N."/>
            <person name="Colbourne J.K."/>
            <person name="Zhou J."/>
            <person name="Mallon E."/>
            <person name="Orsini L."/>
        </authorList>
    </citation>
    <scope>NUCLEOTIDE SEQUENCE [LARGE SCALE GENOMIC DNA]</scope>
    <source>
        <strain evidence="2">LRV0_1</strain>
    </source>
</reference>
<dbReference type="EMBL" id="JAOYFB010000036">
    <property type="protein sequence ID" value="KAK4021071.1"/>
    <property type="molecule type" value="Genomic_DNA"/>
</dbReference>
<evidence type="ECO:0000313" key="2">
    <source>
        <dbReference type="EMBL" id="KAK4021071.1"/>
    </source>
</evidence>
<proteinExistence type="predicted"/>
<keyword evidence="3" id="KW-1185">Reference proteome</keyword>
<gene>
    <name evidence="2" type="ORF">OUZ56_003002</name>
</gene>